<name>A0ABW9VU89_9BURK</name>
<proteinExistence type="predicted"/>
<gene>
    <name evidence="2" type="ORF">GTP69_02040</name>
</gene>
<protein>
    <submittedName>
        <fullName evidence="2">Uncharacterized protein</fullName>
    </submittedName>
</protein>
<evidence type="ECO:0000313" key="2">
    <source>
        <dbReference type="EMBL" id="MYN25182.1"/>
    </source>
</evidence>
<keyword evidence="1" id="KW-0472">Membrane</keyword>
<feature type="transmembrane region" description="Helical" evidence="1">
    <location>
        <begin position="87"/>
        <end position="108"/>
    </location>
</feature>
<evidence type="ECO:0000256" key="1">
    <source>
        <dbReference type="SAM" id="Phobius"/>
    </source>
</evidence>
<organism evidence="2 3">
    <name type="scientific">Duganella levis</name>
    <dbReference type="NCBI Taxonomy" id="2692169"/>
    <lineage>
        <taxon>Bacteria</taxon>
        <taxon>Pseudomonadati</taxon>
        <taxon>Pseudomonadota</taxon>
        <taxon>Betaproteobacteria</taxon>
        <taxon>Burkholderiales</taxon>
        <taxon>Oxalobacteraceae</taxon>
        <taxon>Telluria group</taxon>
        <taxon>Duganella</taxon>
    </lineage>
</organism>
<dbReference type="EMBL" id="WWCT01000001">
    <property type="protein sequence ID" value="MYN25182.1"/>
    <property type="molecule type" value="Genomic_DNA"/>
</dbReference>
<keyword evidence="1" id="KW-1133">Transmembrane helix</keyword>
<dbReference type="RefSeq" id="WP_161053302.1">
    <property type="nucleotide sequence ID" value="NZ_WWCT01000001.1"/>
</dbReference>
<accession>A0ABW9VU89</accession>
<keyword evidence="3" id="KW-1185">Reference proteome</keyword>
<dbReference type="Proteomes" id="UP000642144">
    <property type="component" value="Unassembled WGS sequence"/>
</dbReference>
<feature type="transmembrane region" description="Helical" evidence="1">
    <location>
        <begin position="42"/>
        <end position="61"/>
    </location>
</feature>
<keyword evidence="1" id="KW-0812">Transmembrane</keyword>
<sequence length="110" mass="12273">MIVWRGYGILVLVFTVLGYALGRVGAEQIWGAPLPAAYRPSSELAGMLLAAAIVYGLHRLIQSRQSPRAYIDKATGEEIIVHPKNDLFFIPVKIWPYILAVLGIVFFFQK</sequence>
<evidence type="ECO:0000313" key="3">
    <source>
        <dbReference type="Proteomes" id="UP000642144"/>
    </source>
</evidence>
<reference evidence="2 3" key="1">
    <citation type="submission" date="2019-12" db="EMBL/GenBank/DDBJ databases">
        <title>Novel species isolated from a subtropical stream in China.</title>
        <authorList>
            <person name="Lu H."/>
        </authorList>
    </citation>
    <scope>NUCLEOTIDE SEQUENCE [LARGE SCALE GENOMIC DNA]</scope>
    <source>
        <strain evidence="2 3">CY42W</strain>
    </source>
</reference>
<comment type="caution">
    <text evidence="2">The sequence shown here is derived from an EMBL/GenBank/DDBJ whole genome shotgun (WGS) entry which is preliminary data.</text>
</comment>